<reference evidence="1 2" key="1">
    <citation type="journal article" date="2013" name="PLoS Pathog.">
        <title>Genomic analysis of the Kiwifruit pathogen Pseudomonas syringae pv. actinidiae provides insight into the origins of an emergent plant disease.</title>
        <authorList>
            <person name="McCann H.C."/>
            <person name="Rikkerink E.H."/>
            <person name="Bertels F."/>
            <person name="Fiers M."/>
            <person name="Lu A."/>
            <person name="Rees-George J."/>
            <person name="Andersen M.T."/>
            <person name="Gleave A.P."/>
            <person name="Haubold B."/>
            <person name="Wohlers M.W."/>
            <person name="Guttman D.S."/>
            <person name="Wang P.W."/>
            <person name="Straub C."/>
            <person name="Vanneste J.L."/>
            <person name="Rainey P.B."/>
            <person name="Templeton M.D."/>
        </authorList>
    </citation>
    <scope>NUCLEOTIDE SEQUENCE [LARGE SCALE GENOMIC DNA]</scope>
    <source>
        <strain evidence="1 2">ICMP 19096</strain>
    </source>
</reference>
<protein>
    <submittedName>
        <fullName evidence="1">Uncharacterized protein</fullName>
    </submittedName>
</protein>
<evidence type="ECO:0000313" key="2">
    <source>
        <dbReference type="Proteomes" id="UP000018849"/>
    </source>
</evidence>
<dbReference type="Proteomes" id="UP000018849">
    <property type="component" value="Unassembled WGS sequence"/>
</dbReference>
<accession>A0A656JZT6</accession>
<comment type="caution">
    <text evidence="1">The sequence shown here is derived from an EMBL/GenBank/DDBJ whole genome shotgun (WGS) entry which is preliminary data.</text>
</comment>
<dbReference type="EMBL" id="AOKF01001055">
    <property type="protein sequence ID" value="EPN63153.1"/>
    <property type="molecule type" value="Genomic_DNA"/>
</dbReference>
<sequence>MDLQVISRDGEPEYAVLPWAQYQALLKAAGLSGKRGAQPASEP</sequence>
<gene>
    <name evidence="1" type="ORF">A245_12568</name>
</gene>
<name>A0A656JZT6_PSESF</name>
<dbReference type="AlphaFoldDB" id="A0A656JZT6"/>
<feature type="non-terminal residue" evidence="1">
    <location>
        <position position="43"/>
    </location>
</feature>
<proteinExistence type="predicted"/>
<organism evidence="1 2">
    <name type="scientific">Pseudomonas syringae pv. actinidiae ICMP 19096</name>
    <dbReference type="NCBI Taxonomy" id="1194405"/>
    <lineage>
        <taxon>Bacteria</taxon>
        <taxon>Pseudomonadati</taxon>
        <taxon>Pseudomonadota</taxon>
        <taxon>Gammaproteobacteria</taxon>
        <taxon>Pseudomonadales</taxon>
        <taxon>Pseudomonadaceae</taxon>
        <taxon>Pseudomonas</taxon>
        <taxon>Pseudomonas syringae</taxon>
    </lineage>
</organism>
<evidence type="ECO:0000313" key="1">
    <source>
        <dbReference type="EMBL" id="EPN63153.1"/>
    </source>
</evidence>